<organism evidence="1">
    <name type="scientific">viral metagenome</name>
    <dbReference type="NCBI Taxonomy" id="1070528"/>
    <lineage>
        <taxon>unclassified sequences</taxon>
        <taxon>metagenomes</taxon>
        <taxon>organismal metagenomes</taxon>
    </lineage>
</organism>
<evidence type="ECO:0000313" key="1">
    <source>
        <dbReference type="EMBL" id="QJA94531.1"/>
    </source>
</evidence>
<dbReference type="AlphaFoldDB" id="A0A6M3LN80"/>
<dbReference type="EMBL" id="MT143240">
    <property type="protein sequence ID" value="QJA94531.1"/>
    <property type="molecule type" value="Genomic_DNA"/>
</dbReference>
<name>A0A6M3LN80_9ZZZZ</name>
<proteinExistence type="predicted"/>
<reference evidence="1" key="1">
    <citation type="submission" date="2020-03" db="EMBL/GenBank/DDBJ databases">
        <title>The deep terrestrial virosphere.</title>
        <authorList>
            <person name="Holmfeldt K."/>
            <person name="Nilsson E."/>
            <person name="Simone D."/>
            <person name="Lopez-Fernandez M."/>
            <person name="Wu X."/>
            <person name="de Brujin I."/>
            <person name="Lundin D."/>
            <person name="Andersson A."/>
            <person name="Bertilsson S."/>
            <person name="Dopson M."/>
        </authorList>
    </citation>
    <scope>NUCLEOTIDE SEQUENCE</scope>
    <source>
        <strain evidence="1">MM415B03829</strain>
    </source>
</reference>
<gene>
    <name evidence="1" type="ORF">MM415B03829_0002</name>
</gene>
<accession>A0A6M3LN80</accession>
<sequence length="186" mass="20764">MPEIDWEDFETPAEEAVEKDVIPIGKWICVVTASKPKQMDIKTKPNYSCIGVLLTLEIEQALEIDGLKCSGDVGEEFCGSNLYFEIPFYDESEKPFMKEQRSKIAIKLGLVKTGETLLKSHWKNAVGKHVVITTVENKWTDGKTGEVKTGNPRIDQYNGFAHLDTVYGVSDGHGGESEDTNEYSDI</sequence>
<protein>
    <submittedName>
        <fullName evidence="1">Uncharacterized protein</fullName>
    </submittedName>
</protein>